<protein>
    <submittedName>
        <fullName evidence="2">Uncharacterized protein</fullName>
    </submittedName>
</protein>
<name>A0A835RTB1_VANPL</name>
<dbReference type="Proteomes" id="UP000639772">
    <property type="component" value="Unassembled WGS sequence"/>
</dbReference>
<feature type="compositionally biased region" description="Polar residues" evidence="1">
    <location>
        <begin position="111"/>
        <end position="121"/>
    </location>
</feature>
<sequence length="121" mass="13446">MLDENKIVIPYNAGWDNFDEGGSTANRRSGGIDFENGSARRRPIDLPLHHHDPPGAEGGQGRANSLDLSQARKNFCRWRRLAGPFKPARRLSPRLKARIASRSREAKEEISPQTGGEVSQD</sequence>
<dbReference type="AlphaFoldDB" id="A0A835RTB1"/>
<evidence type="ECO:0000313" key="4">
    <source>
        <dbReference type="Proteomes" id="UP000636800"/>
    </source>
</evidence>
<evidence type="ECO:0000313" key="2">
    <source>
        <dbReference type="EMBL" id="KAG0491748.1"/>
    </source>
</evidence>
<evidence type="ECO:0000256" key="1">
    <source>
        <dbReference type="SAM" id="MobiDB-lite"/>
    </source>
</evidence>
<proteinExistence type="predicted"/>
<comment type="caution">
    <text evidence="2">The sequence shown here is derived from an EMBL/GenBank/DDBJ whole genome shotgun (WGS) entry which is preliminary data.</text>
</comment>
<feature type="region of interest" description="Disordered" evidence="1">
    <location>
        <begin position="16"/>
        <end position="68"/>
    </location>
</feature>
<reference evidence="4 5" key="1">
    <citation type="journal article" date="2020" name="Nat. Food">
        <title>A phased Vanilla planifolia genome enables genetic improvement of flavour and production.</title>
        <authorList>
            <person name="Hasing T."/>
            <person name="Tang H."/>
            <person name="Brym M."/>
            <person name="Khazi F."/>
            <person name="Huang T."/>
            <person name="Chambers A.H."/>
        </authorList>
    </citation>
    <scope>NUCLEOTIDE SEQUENCE [LARGE SCALE GENOMIC DNA]</scope>
    <source>
        <tissue evidence="2">Leaf</tissue>
    </source>
</reference>
<dbReference type="EMBL" id="JADCNL010000002">
    <property type="protein sequence ID" value="KAG0491748.1"/>
    <property type="molecule type" value="Genomic_DNA"/>
</dbReference>
<feature type="compositionally biased region" description="Basic and acidic residues" evidence="1">
    <location>
        <begin position="42"/>
        <end position="54"/>
    </location>
</feature>
<gene>
    <name evidence="3" type="ORF">HPP92_004792</name>
    <name evidence="2" type="ORF">HPP92_005146</name>
</gene>
<dbReference type="EMBL" id="JADCNM010000002">
    <property type="protein sequence ID" value="KAG0493798.1"/>
    <property type="molecule type" value="Genomic_DNA"/>
</dbReference>
<organism evidence="2 4">
    <name type="scientific">Vanilla planifolia</name>
    <name type="common">Vanilla</name>
    <dbReference type="NCBI Taxonomy" id="51239"/>
    <lineage>
        <taxon>Eukaryota</taxon>
        <taxon>Viridiplantae</taxon>
        <taxon>Streptophyta</taxon>
        <taxon>Embryophyta</taxon>
        <taxon>Tracheophyta</taxon>
        <taxon>Spermatophyta</taxon>
        <taxon>Magnoliopsida</taxon>
        <taxon>Liliopsida</taxon>
        <taxon>Asparagales</taxon>
        <taxon>Orchidaceae</taxon>
        <taxon>Vanilloideae</taxon>
        <taxon>Vanilleae</taxon>
        <taxon>Vanilla</taxon>
    </lineage>
</organism>
<feature type="compositionally biased region" description="Basic residues" evidence="1">
    <location>
        <begin position="87"/>
        <end position="101"/>
    </location>
</feature>
<evidence type="ECO:0000313" key="5">
    <source>
        <dbReference type="Proteomes" id="UP000639772"/>
    </source>
</evidence>
<keyword evidence="4" id="KW-1185">Reference proteome</keyword>
<feature type="region of interest" description="Disordered" evidence="1">
    <location>
        <begin position="87"/>
        <end position="121"/>
    </location>
</feature>
<evidence type="ECO:0000313" key="3">
    <source>
        <dbReference type="EMBL" id="KAG0493798.1"/>
    </source>
</evidence>
<dbReference type="Proteomes" id="UP000636800">
    <property type="component" value="Chromosome 2"/>
</dbReference>
<accession>A0A835RTB1</accession>